<dbReference type="STRING" id="1192034.CAP_5343"/>
<dbReference type="AlphaFoldDB" id="A0A017T409"/>
<dbReference type="PANTHER" id="PTHR34203">
    <property type="entry name" value="METHYLTRANSFERASE, FKBM FAMILY PROTEIN"/>
    <property type="match status" value="1"/>
</dbReference>
<dbReference type="Pfam" id="PF05050">
    <property type="entry name" value="Methyltransf_21"/>
    <property type="match status" value="1"/>
</dbReference>
<gene>
    <name evidence="2" type="ORF">CAP_5343</name>
</gene>
<comment type="caution">
    <text evidence="2">The sequence shown here is derived from an EMBL/GenBank/DDBJ whole genome shotgun (WGS) entry which is preliminary data.</text>
</comment>
<dbReference type="InterPro" id="IPR029063">
    <property type="entry name" value="SAM-dependent_MTases_sf"/>
</dbReference>
<dbReference type="SUPFAM" id="SSF53335">
    <property type="entry name" value="S-adenosyl-L-methionine-dependent methyltransferases"/>
    <property type="match status" value="1"/>
</dbReference>
<protein>
    <submittedName>
        <fullName evidence="2">Non-ribosomal peptide synthetase component protein</fullName>
    </submittedName>
</protein>
<dbReference type="Proteomes" id="UP000019678">
    <property type="component" value="Unassembled WGS sequence"/>
</dbReference>
<evidence type="ECO:0000313" key="3">
    <source>
        <dbReference type="Proteomes" id="UP000019678"/>
    </source>
</evidence>
<dbReference type="Gene3D" id="3.40.50.150">
    <property type="entry name" value="Vaccinia Virus protein VP39"/>
    <property type="match status" value="1"/>
</dbReference>
<proteinExistence type="predicted"/>
<name>A0A017T409_9BACT</name>
<dbReference type="EMBL" id="ASRX01000043">
    <property type="protein sequence ID" value="EYF03732.1"/>
    <property type="molecule type" value="Genomic_DNA"/>
</dbReference>
<dbReference type="PANTHER" id="PTHR34203:SF13">
    <property type="entry name" value="EXPRESSED PROTEIN"/>
    <property type="match status" value="1"/>
</dbReference>
<keyword evidence="3" id="KW-1185">Reference proteome</keyword>
<evidence type="ECO:0000313" key="2">
    <source>
        <dbReference type="EMBL" id="EYF03732.1"/>
    </source>
</evidence>
<evidence type="ECO:0000259" key="1">
    <source>
        <dbReference type="Pfam" id="PF05050"/>
    </source>
</evidence>
<feature type="domain" description="Methyltransferase FkbM" evidence="1">
    <location>
        <begin position="7"/>
        <end position="181"/>
    </location>
</feature>
<dbReference type="InterPro" id="IPR006342">
    <property type="entry name" value="FkbM_mtfrase"/>
</dbReference>
<organism evidence="2 3">
    <name type="scientific">Chondromyces apiculatus DSM 436</name>
    <dbReference type="NCBI Taxonomy" id="1192034"/>
    <lineage>
        <taxon>Bacteria</taxon>
        <taxon>Pseudomonadati</taxon>
        <taxon>Myxococcota</taxon>
        <taxon>Polyangia</taxon>
        <taxon>Polyangiales</taxon>
        <taxon>Polyangiaceae</taxon>
        <taxon>Chondromyces</taxon>
    </lineage>
</organism>
<sequence length="220" mass="24847">MGQVCPTARVYSFEPAPPVFEILRANVARHGVQATLFNEGVSDRPGTAELTFYPSSSGMSSFHADLAEEQQVFRAILENQHRARMEGMDEVMAHMDELMEERFKSHLFACRLRPLSEVIREQGITRIDLLKVDVQKSELQVLAGIEDADWPKIRQVVLEVHDIDGGLDKAVSTLRARGFRVQAEQDDLYESSPIYNLYGTRDDLGRDDLAPTHPPQEIQP</sequence>
<accession>A0A017T409</accession>
<dbReference type="InterPro" id="IPR052514">
    <property type="entry name" value="SAM-dependent_MTase"/>
</dbReference>
<reference evidence="2 3" key="1">
    <citation type="submission" date="2013-05" db="EMBL/GenBank/DDBJ databases">
        <title>Genome assembly of Chondromyces apiculatus DSM 436.</title>
        <authorList>
            <person name="Sharma G."/>
            <person name="Khatri I."/>
            <person name="Kaur C."/>
            <person name="Mayilraj S."/>
            <person name="Subramanian S."/>
        </authorList>
    </citation>
    <scope>NUCLEOTIDE SEQUENCE [LARGE SCALE GENOMIC DNA]</scope>
    <source>
        <strain evidence="2 3">DSM 436</strain>
    </source>
</reference>
<dbReference type="eggNOG" id="COG1020">
    <property type="taxonomic scope" value="Bacteria"/>
</dbReference>
<dbReference type="NCBIfam" id="TIGR01444">
    <property type="entry name" value="fkbM_fam"/>
    <property type="match status" value="1"/>
</dbReference>